<sequence>MSSEDEEGEYNVEEDSEDEEVSDSDGNEDGRKQSYKVDLKLLAEGDDDMVEDLELSDQE</sequence>
<dbReference type="EMBL" id="JARO02008372">
    <property type="protein sequence ID" value="KPP62802.1"/>
    <property type="molecule type" value="Genomic_DNA"/>
</dbReference>
<dbReference type="AlphaFoldDB" id="A0A0P7TYN5"/>
<feature type="compositionally biased region" description="Basic and acidic residues" evidence="1">
    <location>
        <begin position="28"/>
        <end position="37"/>
    </location>
</feature>
<feature type="region of interest" description="Disordered" evidence="1">
    <location>
        <begin position="1"/>
        <end position="37"/>
    </location>
</feature>
<proteinExistence type="predicted"/>
<evidence type="ECO:0000313" key="3">
    <source>
        <dbReference type="Proteomes" id="UP000034805"/>
    </source>
</evidence>
<feature type="compositionally biased region" description="Acidic residues" evidence="1">
    <location>
        <begin position="1"/>
        <end position="27"/>
    </location>
</feature>
<protein>
    <submittedName>
        <fullName evidence="2">Uncharacterized protein</fullName>
    </submittedName>
</protein>
<accession>A0A0P7TYN5</accession>
<dbReference type="Proteomes" id="UP000034805">
    <property type="component" value="Unassembled WGS sequence"/>
</dbReference>
<comment type="caution">
    <text evidence="2">The sequence shown here is derived from an EMBL/GenBank/DDBJ whole genome shotgun (WGS) entry which is preliminary data.</text>
</comment>
<reference evidence="2 3" key="1">
    <citation type="submission" date="2015-08" db="EMBL/GenBank/DDBJ databases">
        <title>The genome of the Asian arowana (Scleropages formosus).</title>
        <authorList>
            <person name="Tan M.H."/>
            <person name="Gan H.M."/>
            <person name="Croft L.J."/>
            <person name="Austin C.M."/>
        </authorList>
    </citation>
    <scope>NUCLEOTIDE SEQUENCE [LARGE SCALE GENOMIC DNA]</scope>
    <source>
        <strain evidence="2">Aro1</strain>
    </source>
</reference>
<evidence type="ECO:0000256" key="1">
    <source>
        <dbReference type="SAM" id="MobiDB-lite"/>
    </source>
</evidence>
<gene>
    <name evidence="2" type="ORF">Z043_118993</name>
</gene>
<evidence type="ECO:0000313" key="2">
    <source>
        <dbReference type="EMBL" id="KPP62802.1"/>
    </source>
</evidence>
<organism evidence="2 3">
    <name type="scientific">Scleropages formosus</name>
    <name type="common">Asian bonytongue</name>
    <name type="synonym">Osteoglossum formosum</name>
    <dbReference type="NCBI Taxonomy" id="113540"/>
    <lineage>
        <taxon>Eukaryota</taxon>
        <taxon>Metazoa</taxon>
        <taxon>Chordata</taxon>
        <taxon>Craniata</taxon>
        <taxon>Vertebrata</taxon>
        <taxon>Euteleostomi</taxon>
        <taxon>Actinopterygii</taxon>
        <taxon>Neopterygii</taxon>
        <taxon>Teleostei</taxon>
        <taxon>Osteoglossocephala</taxon>
        <taxon>Osteoglossomorpha</taxon>
        <taxon>Osteoglossiformes</taxon>
        <taxon>Osteoglossidae</taxon>
        <taxon>Scleropages</taxon>
    </lineage>
</organism>
<name>A0A0P7TYN5_SCLFO</name>